<name>A0A9P6WIZ4_9ASCO</name>
<evidence type="ECO:0000256" key="3">
    <source>
        <dbReference type="ARBA" id="ARBA00023128"/>
    </source>
</evidence>
<protein>
    <recommendedName>
        <fullName evidence="5">NADH:ubiquinone oxidoreductase intermediate-associated protein 30 domain-containing protein</fullName>
    </recommendedName>
</protein>
<comment type="caution">
    <text evidence="6">The sequence shown here is derived from an EMBL/GenBank/DDBJ whole genome shotgun (WGS) entry which is preliminary data.</text>
</comment>
<dbReference type="GO" id="GO:0051082">
    <property type="term" value="F:unfolded protein binding"/>
    <property type="evidence" value="ECO:0007669"/>
    <property type="project" value="TreeGrafter"/>
</dbReference>
<dbReference type="InterPro" id="IPR008979">
    <property type="entry name" value="Galactose-bd-like_sf"/>
</dbReference>
<feature type="domain" description="NADH:ubiquinone oxidoreductase intermediate-associated protein 30" evidence="5">
    <location>
        <begin position="22"/>
        <end position="209"/>
    </location>
</feature>
<proteinExistence type="inferred from homology"/>
<accession>A0A9P6WIZ4</accession>
<comment type="similarity">
    <text evidence="2">Belongs to the CIA30 family.</text>
</comment>
<sequence>MFKFLKKHLATPERPSRLSILDFSKPDTFPRIQTTSDSSLGGYSTAYLEPYRASSTSNLIAHFHGNLNQTLPKAQSKVKQSGWAMFKTKNRIKDPNAQFKPFYLLKSQANFWWDWSPFEVLHFRVMNLTPNRKFMVNVQTDTMSRTDLYQHRLFTNSNSSLNNDNYDTNNDNNRGTVQVQYESEFEKDRIKSIGLSIADGKFGPFDLLIDKIEVLSNYDYFTELEHARVSKDPLLPNFNDINDPKKLE</sequence>
<evidence type="ECO:0000256" key="2">
    <source>
        <dbReference type="ARBA" id="ARBA00007884"/>
    </source>
</evidence>
<keyword evidence="7" id="KW-1185">Reference proteome</keyword>
<dbReference type="PANTHER" id="PTHR13194:SF18">
    <property type="entry name" value="COMPLEX I INTERMEDIATE-ASSOCIATED PROTEIN 30, MITOCHONDRIAL"/>
    <property type="match status" value="1"/>
</dbReference>
<dbReference type="GO" id="GO:0010257">
    <property type="term" value="P:NADH dehydrogenase complex assembly"/>
    <property type="evidence" value="ECO:0007669"/>
    <property type="project" value="TreeGrafter"/>
</dbReference>
<dbReference type="GO" id="GO:0005739">
    <property type="term" value="C:mitochondrion"/>
    <property type="evidence" value="ECO:0007669"/>
    <property type="project" value="UniProtKB-SubCell"/>
</dbReference>
<dbReference type="Proteomes" id="UP000697127">
    <property type="component" value="Unassembled WGS sequence"/>
</dbReference>
<reference evidence="6" key="1">
    <citation type="submission" date="2020-11" db="EMBL/GenBank/DDBJ databases">
        <title>Kefir isolates.</title>
        <authorList>
            <person name="Marcisauskas S."/>
            <person name="Kim Y."/>
            <person name="Blasche S."/>
        </authorList>
    </citation>
    <scope>NUCLEOTIDE SEQUENCE</scope>
    <source>
        <strain evidence="6">Olga-1</strain>
    </source>
</reference>
<dbReference type="InterPro" id="IPR039131">
    <property type="entry name" value="NDUFAF1"/>
</dbReference>
<dbReference type="PANTHER" id="PTHR13194">
    <property type="entry name" value="COMPLEX I INTERMEDIATE-ASSOCIATED PROTEIN 30"/>
    <property type="match status" value="1"/>
</dbReference>
<evidence type="ECO:0000313" key="6">
    <source>
        <dbReference type="EMBL" id="KAG0686648.1"/>
    </source>
</evidence>
<evidence type="ECO:0000259" key="5">
    <source>
        <dbReference type="Pfam" id="PF08547"/>
    </source>
</evidence>
<dbReference type="AlphaFoldDB" id="A0A9P6WIZ4"/>
<dbReference type="OrthoDB" id="42561at2759"/>
<dbReference type="Pfam" id="PF08547">
    <property type="entry name" value="CIA30"/>
    <property type="match status" value="1"/>
</dbReference>
<comment type="subcellular location">
    <subcellularLocation>
        <location evidence="1">Mitochondrion</location>
    </subcellularLocation>
</comment>
<keyword evidence="3" id="KW-0496">Mitochondrion</keyword>
<dbReference type="InterPro" id="IPR013857">
    <property type="entry name" value="NADH-UbQ_OxRdtase-assoc_prot30"/>
</dbReference>
<dbReference type="SUPFAM" id="SSF49785">
    <property type="entry name" value="Galactose-binding domain-like"/>
    <property type="match status" value="1"/>
</dbReference>
<evidence type="ECO:0000256" key="4">
    <source>
        <dbReference type="ARBA" id="ARBA00023186"/>
    </source>
</evidence>
<organism evidence="6 7">
    <name type="scientific">Pichia californica</name>
    <dbReference type="NCBI Taxonomy" id="460514"/>
    <lineage>
        <taxon>Eukaryota</taxon>
        <taxon>Fungi</taxon>
        <taxon>Dikarya</taxon>
        <taxon>Ascomycota</taxon>
        <taxon>Saccharomycotina</taxon>
        <taxon>Pichiomycetes</taxon>
        <taxon>Pichiales</taxon>
        <taxon>Pichiaceae</taxon>
        <taxon>Pichia</taxon>
    </lineage>
</organism>
<dbReference type="EMBL" id="PUHW01000417">
    <property type="protein sequence ID" value="KAG0686648.1"/>
    <property type="molecule type" value="Genomic_DNA"/>
</dbReference>
<gene>
    <name evidence="6" type="ORF">C6P40_003631</name>
</gene>
<dbReference type="GO" id="GO:0006120">
    <property type="term" value="P:mitochondrial electron transport, NADH to ubiquinone"/>
    <property type="evidence" value="ECO:0007669"/>
    <property type="project" value="TreeGrafter"/>
</dbReference>
<evidence type="ECO:0000313" key="7">
    <source>
        <dbReference type="Proteomes" id="UP000697127"/>
    </source>
</evidence>
<evidence type="ECO:0000256" key="1">
    <source>
        <dbReference type="ARBA" id="ARBA00004173"/>
    </source>
</evidence>
<keyword evidence="4" id="KW-0143">Chaperone</keyword>